<gene>
    <name evidence="9" type="ORF">CMV_024222</name>
</gene>
<feature type="domain" description="Methionyl/Leucyl tRNA synthetase" evidence="8">
    <location>
        <begin position="161"/>
        <end position="189"/>
    </location>
</feature>
<evidence type="ECO:0000259" key="8">
    <source>
        <dbReference type="Pfam" id="PF09334"/>
    </source>
</evidence>
<keyword evidence="10" id="KW-1185">Reference proteome</keyword>
<evidence type="ECO:0000313" key="9">
    <source>
        <dbReference type="EMBL" id="KAF3949969.1"/>
    </source>
</evidence>
<dbReference type="GO" id="GO:0009570">
    <property type="term" value="C:chloroplast stroma"/>
    <property type="evidence" value="ECO:0007669"/>
    <property type="project" value="TreeGrafter"/>
</dbReference>
<accession>A0A8J4QP43</accession>
<dbReference type="Pfam" id="PF09334">
    <property type="entry name" value="tRNA-synt_1g"/>
    <property type="match status" value="1"/>
</dbReference>
<dbReference type="AlphaFoldDB" id="A0A8J4QP43"/>
<evidence type="ECO:0000256" key="1">
    <source>
        <dbReference type="ARBA" id="ARBA00022598"/>
    </source>
</evidence>
<dbReference type="EMBL" id="JRKL02005756">
    <property type="protein sequence ID" value="KAF3949969.1"/>
    <property type="molecule type" value="Genomic_DNA"/>
</dbReference>
<dbReference type="Proteomes" id="UP000737018">
    <property type="component" value="Unassembled WGS sequence"/>
</dbReference>
<protein>
    <recommendedName>
        <fullName evidence="8">Methionyl/Leucyl tRNA synthetase domain-containing protein</fullName>
    </recommendedName>
</protein>
<dbReference type="PANTHER" id="PTHR43326">
    <property type="entry name" value="METHIONYL-TRNA SYNTHETASE"/>
    <property type="match status" value="1"/>
</dbReference>
<keyword evidence="7" id="KW-0812">Transmembrane</keyword>
<organism evidence="9 10">
    <name type="scientific">Castanea mollissima</name>
    <name type="common">Chinese chestnut</name>
    <dbReference type="NCBI Taxonomy" id="60419"/>
    <lineage>
        <taxon>Eukaryota</taxon>
        <taxon>Viridiplantae</taxon>
        <taxon>Streptophyta</taxon>
        <taxon>Embryophyta</taxon>
        <taxon>Tracheophyta</taxon>
        <taxon>Spermatophyta</taxon>
        <taxon>Magnoliopsida</taxon>
        <taxon>eudicotyledons</taxon>
        <taxon>Gunneridae</taxon>
        <taxon>Pentapetalae</taxon>
        <taxon>rosids</taxon>
        <taxon>fabids</taxon>
        <taxon>Fagales</taxon>
        <taxon>Fagaceae</taxon>
        <taxon>Castanea</taxon>
    </lineage>
</organism>
<proteinExistence type="inferred from homology"/>
<evidence type="ECO:0000256" key="3">
    <source>
        <dbReference type="ARBA" id="ARBA00022840"/>
    </source>
</evidence>
<dbReference type="GO" id="GO:0005739">
    <property type="term" value="C:mitochondrion"/>
    <property type="evidence" value="ECO:0007669"/>
    <property type="project" value="TreeGrafter"/>
</dbReference>
<keyword evidence="1 6" id="KW-0436">Ligase</keyword>
<evidence type="ECO:0000256" key="6">
    <source>
        <dbReference type="RuleBase" id="RU363039"/>
    </source>
</evidence>
<dbReference type="GO" id="GO:0004825">
    <property type="term" value="F:methionine-tRNA ligase activity"/>
    <property type="evidence" value="ECO:0007669"/>
    <property type="project" value="InterPro"/>
</dbReference>
<keyword evidence="2 6" id="KW-0547">Nucleotide-binding</keyword>
<keyword evidence="4 6" id="KW-0648">Protein biosynthesis</keyword>
<keyword evidence="7" id="KW-1133">Transmembrane helix</keyword>
<dbReference type="InterPro" id="IPR014729">
    <property type="entry name" value="Rossmann-like_a/b/a_fold"/>
</dbReference>
<sequence>MARWAFANPPTPLTAYTFADSPPPLIGVEKLLLGIKIVVAIVGFMIFTVILIRKLRECDSSSGSSASEDGGVINGQSPSLCKKTQIQISDDELRRGGRRSQLRRFFFRLQLDISYDKFIRTIDLSDPKHELIVKEFYSRVLANGDICIYMKEFIVSTVRSIRCKGRSKQTIYVWLDALLGYVSALSEYTGHFFRWAIVELIQAVESALVTMTVVTNILCKAPHHLELQEEDYAACSMYYVPVLRLLLLVFCVPEG</sequence>
<evidence type="ECO:0000256" key="5">
    <source>
        <dbReference type="ARBA" id="ARBA00023146"/>
    </source>
</evidence>
<dbReference type="PANTHER" id="PTHR43326:SF1">
    <property type="entry name" value="METHIONINE--TRNA LIGASE, MITOCHONDRIAL"/>
    <property type="match status" value="1"/>
</dbReference>
<dbReference type="GO" id="GO:0006431">
    <property type="term" value="P:methionyl-tRNA aminoacylation"/>
    <property type="evidence" value="ECO:0007669"/>
    <property type="project" value="TreeGrafter"/>
</dbReference>
<evidence type="ECO:0000256" key="7">
    <source>
        <dbReference type="SAM" id="Phobius"/>
    </source>
</evidence>
<comment type="caution">
    <text evidence="9">The sequence shown here is derived from an EMBL/GenBank/DDBJ whole genome shotgun (WGS) entry which is preliminary data.</text>
</comment>
<evidence type="ECO:0000256" key="2">
    <source>
        <dbReference type="ARBA" id="ARBA00022741"/>
    </source>
</evidence>
<feature type="transmembrane region" description="Helical" evidence="7">
    <location>
        <begin position="31"/>
        <end position="52"/>
    </location>
</feature>
<reference evidence="9" key="1">
    <citation type="submission" date="2020-03" db="EMBL/GenBank/DDBJ databases">
        <title>Castanea mollissima Vanexum genome sequencing.</title>
        <authorList>
            <person name="Staton M."/>
        </authorList>
    </citation>
    <scope>NUCLEOTIDE SEQUENCE</scope>
    <source>
        <tissue evidence="9">Leaf</tissue>
    </source>
</reference>
<dbReference type="GO" id="GO:0005524">
    <property type="term" value="F:ATP binding"/>
    <property type="evidence" value="ECO:0007669"/>
    <property type="project" value="UniProtKB-KW"/>
</dbReference>
<comment type="similarity">
    <text evidence="6">Belongs to the class-I aminoacyl-tRNA synthetase family.</text>
</comment>
<dbReference type="Gene3D" id="3.40.50.620">
    <property type="entry name" value="HUPs"/>
    <property type="match status" value="1"/>
</dbReference>
<evidence type="ECO:0000313" key="10">
    <source>
        <dbReference type="Proteomes" id="UP000737018"/>
    </source>
</evidence>
<keyword evidence="5 6" id="KW-0030">Aminoacyl-tRNA synthetase</keyword>
<keyword evidence="7" id="KW-0472">Membrane</keyword>
<name>A0A8J4QP43_9ROSI</name>
<keyword evidence="3 6" id="KW-0067">ATP-binding</keyword>
<evidence type="ECO:0000256" key="4">
    <source>
        <dbReference type="ARBA" id="ARBA00022917"/>
    </source>
</evidence>
<dbReference type="OrthoDB" id="5844513at2759"/>
<dbReference type="InterPro" id="IPR023457">
    <property type="entry name" value="Met-tRNA_synth_2"/>
</dbReference>
<dbReference type="InterPro" id="IPR015413">
    <property type="entry name" value="Methionyl/Leucyl_tRNA_Synth"/>
</dbReference>
<dbReference type="SUPFAM" id="SSF52374">
    <property type="entry name" value="Nucleotidylyl transferase"/>
    <property type="match status" value="1"/>
</dbReference>